<evidence type="ECO:0000313" key="8">
    <source>
        <dbReference type="Proteomes" id="UP000663852"/>
    </source>
</evidence>
<dbReference type="PANTHER" id="PTHR12192:SF2">
    <property type="entry name" value="GLUTATHIONE-SPECIFIC GAMMA-GLUTAMYLCYCLOTRANSFERASE 2"/>
    <property type="match status" value="1"/>
</dbReference>
<dbReference type="Proteomes" id="UP000663852">
    <property type="component" value="Unassembled WGS sequence"/>
</dbReference>
<keyword evidence="7" id="KW-1185">Reference proteome</keyword>
<name>A0A814EFD7_ADIRI</name>
<accession>A0A814EFD7</accession>
<comment type="caution">
    <text evidence="5">The sequence shown here is derived from an EMBL/GenBank/DDBJ whole genome shotgun (WGS) entry which is preliminary data.</text>
</comment>
<dbReference type="EMBL" id="CAJNOR010006808">
    <property type="protein sequence ID" value="CAF1603995.1"/>
    <property type="molecule type" value="Genomic_DNA"/>
</dbReference>
<evidence type="ECO:0000256" key="3">
    <source>
        <dbReference type="ARBA" id="ARBA00043195"/>
    </source>
</evidence>
<dbReference type="GO" id="GO:0005737">
    <property type="term" value="C:cytoplasm"/>
    <property type="evidence" value="ECO:0007669"/>
    <property type="project" value="TreeGrafter"/>
</dbReference>
<evidence type="ECO:0000256" key="4">
    <source>
        <dbReference type="ARBA" id="ARBA00045227"/>
    </source>
</evidence>
<evidence type="ECO:0000313" key="6">
    <source>
        <dbReference type="EMBL" id="CAF1603995.1"/>
    </source>
</evidence>
<proteinExistence type="predicted"/>
<dbReference type="GO" id="GO:0061928">
    <property type="term" value="F:glutathione specific gamma-glutamylcyclotransferase activity"/>
    <property type="evidence" value="ECO:0007669"/>
    <property type="project" value="UniProtKB-EC"/>
</dbReference>
<dbReference type="InterPro" id="IPR006840">
    <property type="entry name" value="ChaC"/>
</dbReference>
<dbReference type="PANTHER" id="PTHR12192">
    <property type="entry name" value="CATION TRANSPORT PROTEIN CHAC-RELATED"/>
    <property type="match status" value="1"/>
</dbReference>
<sequence>MVDIVQLDESLQLLNGLDESKRNIIVESIQRNNQISVFAYGSLLWNPIKYAEMEQNCILQGYKKGFFCEDFFYRGTFERKGLTLGLKEKSDSYVHGALLIAKDDKILDFLKAFAERETPATQDGRVMDIYKYDFIEVTRSGDGTPVYALTCIVNEESEFCVDIPETIKGQVSKMSQAEGRNGTNFEYLFSLAAKYKELNIKDTFTPTLDELCEKARLYQLPL</sequence>
<dbReference type="EMBL" id="CAJNOJ010000052">
    <property type="protein sequence ID" value="CAF0968543.1"/>
    <property type="molecule type" value="Genomic_DNA"/>
</dbReference>
<reference evidence="5" key="1">
    <citation type="submission" date="2021-02" db="EMBL/GenBank/DDBJ databases">
        <authorList>
            <person name="Nowell W R."/>
        </authorList>
    </citation>
    <scope>NUCLEOTIDE SEQUENCE</scope>
</reference>
<dbReference type="Pfam" id="PF04752">
    <property type="entry name" value="ChaC"/>
    <property type="match status" value="1"/>
</dbReference>
<dbReference type="AlphaFoldDB" id="A0A814EFD7"/>
<evidence type="ECO:0000256" key="1">
    <source>
        <dbReference type="ARBA" id="ARBA00012344"/>
    </source>
</evidence>
<keyword evidence="2" id="KW-0456">Lyase</keyword>
<evidence type="ECO:0000313" key="5">
    <source>
        <dbReference type="EMBL" id="CAF0968543.1"/>
    </source>
</evidence>
<gene>
    <name evidence="5" type="ORF">EDS130_LOCUS13248</name>
    <name evidence="6" type="ORF">XAT740_LOCUS48049</name>
</gene>
<dbReference type="GO" id="GO:0006751">
    <property type="term" value="P:glutathione catabolic process"/>
    <property type="evidence" value="ECO:0007669"/>
    <property type="project" value="InterPro"/>
</dbReference>
<organism evidence="5 8">
    <name type="scientific">Adineta ricciae</name>
    <name type="common">Rotifer</name>
    <dbReference type="NCBI Taxonomy" id="249248"/>
    <lineage>
        <taxon>Eukaryota</taxon>
        <taxon>Metazoa</taxon>
        <taxon>Spiralia</taxon>
        <taxon>Gnathifera</taxon>
        <taxon>Rotifera</taxon>
        <taxon>Eurotatoria</taxon>
        <taxon>Bdelloidea</taxon>
        <taxon>Adinetida</taxon>
        <taxon>Adinetidae</taxon>
        <taxon>Adineta</taxon>
    </lineage>
</organism>
<dbReference type="OrthoDB" id="1933483at2759"/>
<dbReference type="Proteomes" id="UP000663828">
    <property type="component" value="Unassembled WGS sequence"/>
</dbReference>
<dbReference type="EC" id="4.3.2.7" evidence="1"/>
<evidence type="ECO:0000313" key="7">
    <source>
        <dbReference type="Proteomes" id="UP000663828"/>
    </source>
</evidence>
<protein>
    <recommendedName>
        <fullName evidence="1">glutathione-specific gamma-glutamylcyclotransferase</fullName>
        <ecNumber evidence="1">4.3.2.7</ecNumber>
    </recommendedName>
    <alternativeName>
        <fullName evidence="3">Cation transport regulator-like protein 2</fullName>
    </alternativeName>
</protein>
<comment type="function">
    <text evidence="4">Catalyzes the cleavage of glutathione into 5-oxo-L-proline and a Cys-Gly dipeptide. Acts specifically on glutathione, but not on other gamma-glutamyl peptides.</text>
</comment>
<evidence type="ECO:0000256" key="2">
    <source>
        <dbReference type="ARBA" id="ARBA00023239"/>
    </source>
</evidence>